<dbReference type="GO" id="GO:0003735">
    <property type="term" value="F:structural constituent of ribosome"/>
    <property type="evidence" value="ECO:0007669"/>
    <property type="project" value="InterPro"/>
</dbReference>
<dbReference type="NCBIfam" id="TIGR00029">
    <property type="entry name" value="S20"/>
    <property type="match status" value="1"/>
</dbReference>
<dbReference type="Gene3D" id="1.20.58.110">
    <property type="entry name" value="Ribosomal protein S20"/>
    <property type="match status" value="1"/>
</dbReference>
<evidence type="ECO:0000256" key="1">
    <source>
        <dbReference type="ARBA" id="ARBA00007634"/>
    </source>
</evidence>
<evidence type="ECO:0000313" key="9">
    <source>
        <dbReference type="EMBL" id="OGZ01390.1"/>
    </source>
</evidence>
<dbReference type="InterPro" id="IPR036510">
    <property type="entry name" value="Ribosomal_bS20_sf"/>
</dbReference>
<dbReference type="Proteomes" id="UP000178495">
    <property type="component" value="Unassembled WGS sequence"/>
</dbReference>
<dbReference type="PANTHER" id="PTHR33398">
    <property type="entry name" value="30S RIBOSOMAL PROTEIN S20"/>
    <property type="match status" value="1"/>
</dbReference>
<keyword evidence="2 7" id="KW-0699">rRNA-binding</keyword>
<evidence type="ECO:0000256" key="4">
    <source>
        <dbReference type="ARBA" id="ARBA00022980"/>
    </source>
</evidence>
<keyword evidence="4 7" id="KW-0689">Ribosomal protein</keyword>
<dbReference type="EMBL" id="MHLC01000012">
    <property type="protein sequence ID" value="OGZ01390.1"/>
    <property type="molecule type" value="Genomic_DNA"/>
</dbReference>
<dbReference type="STRING" id="1798652.A3A43_01195"/>
<evidence type="ECO:0000256" key="5">
    <source>
        <dbReference type="ARBA" id="ARBA00023274"/>
    </source>
</evidence>
<dbReference type="HAMAP" id="MF_00500">
    <property type="entry name" value="Ribosomal_bS20"/>
    <property type="match status" value="1"/>
</dbReference>
<organism evidence="9 10">
    <name type="scientific">Candidatus Liptonbacteria bacterium RIFCSPLOWO2_01_FULL_56_20</name>
    <dbReference type="NCBI Taxonomy" id="1798652"/>
    <lineage>
        <taxon>Bacteria</taxon>
        <taxon>Candidatus Liptoniibacteriota</taxon>
    </lineage>
</organism>
<dbReference type="GO" id="GO:0015935">
    <property type="term" value="C:small ribosomal subunit"/>
    <property type="evidence" value="ECO:0007669"/>
    <property type="project" value="TreeGrafter"/>
</dbReference>
<evidence type="ECO:0000256" key="3">
    <source>
        <dbReference type="ARBA" id="ARBA00022884"/>
    </source>
</evidence>
<evidence type="ECO:0000256" key="8">
    <source>
        <dbReference type="SAM" id="MobiDB-lite"/>
    </source>
</evidence>
<name>A0A1G2CKX8_9BACT</name>
<comment type="function">
    <text evidence="7">Binds directly to 16S ribosomal RNA.</text>
</comment>
<reference evidence="9 10" key="1">
    <citation type="journal article" date="2016" name="Nat. Commun.">
        <title>Thousands of microbial genomes shed light on interconnected biogeochemical processes in an aquifer system.</title>
        <authorList>
            <person name="Anantharaman K."/>
            <person name="Brown C.T."/>
            <person name="Hug L.A."/>
            <person name="Sharon I."/>
            <person name="Castelle C.J."/>
            <person name="Probst A.J."/>
            <person name="Thomas B.C."/>
            <person name="Singh A."/>
            <person name="Wilkins M.J."/>
            <person name="Karaoz U."/>
            <person name="Brodie E.L."/>
            <person name="Williams K.H."/>
            <person name="Hubbard S.S."/>
            <person name="Banfield J.F."/>
        </authorList>
    </citation>
    <scope>NUCLEOTIDE SEQUENCE [LARGE SCALE GENOMIC DNA]</scope>
</reference>
<accession>A0A1G2CKX8</accession>
<dbReference type="AlphaFoldDB" id="A0A1G2CKX8"/>
<dbReference type="GO" id="GO:0005829">
    <property type="term" value="C:cytosol"/>
    <property type="evidence" value="ECO:0007669"/>
    <property type="project" value="TreeGrafter"/>
</dbReference>
<evidence type="ECO:0000256" key="6">
    <source>
        <dbReference type="ARBA" id="ARBA00035136"/>
    </source>
</evidence>
<feature type="compositionally biased region" description="Basic residues" evidence="8">
    <location>
        <begin position="1"/>
        <end position="19"/>
    </location>
</feature>
<dbReference type="SUPFAM" id="SSF46992">
    <property type="entry name" value="Ribosomal protein S20"/>
    <property type="match status" value="1"/>
</dbReference>
<keyword evidence="5 7" id="KW-0687">Ribonucleoprotein</keyword>
<gene>
    <name evidence="7" type="primary">rpsT</name>
    <name evidence="9" type="ORF">A3A43_01195</name>
</gene>
<dbReference type="PANTHER" id="PTHR33398:SF1">
    <property type="entry name" value="SMALL RIBOSOMAL SUBUNIT PROTEIN BS20C"/>
    <property type="match status" value="1"/>
</dbReference>
<evidence type="ECO:0000256" key="7">
    <source>
        <dbReference type="HAMAP-Rule" id="MF_00500"/>
    </source>
</evidence>
<dbReference type="GO" id="GO:0070181">
    <property type="term" value="F:small ribosomal subunit rRNA binding"/>
    <property type="evidence" value="ECO:0007669"/>
    <property type="project" value="TreeGrafter"/>
</dbReference>
<protein>
    <recommendedName>
        <fullName evidence="6 7">Small ribosomal subunit protein bS20</fullName>
    </recommendedName>
</protein>
<sequence length="91" mass="10236">MPITRSAKKALRQNLRRRAQNLSRKEAAKKTAKLYRKLVADNRLEEASKQLSLAYKALDKAAKTDVINKNKASRLKSRLAQLIAKSSRASS</sequence>
<keyword evidence="3 7" id="KW-0694">RNA-binding</keyword>
<dbReference type="GO" id="GO:0006412">
    <property type="term" value="P:translation"/>
    <property type="evidence" value="ECO:0007669"/>
    <property type="project" value="UniProtKB-UniRule"/>
</dbReference>
<evidence type="ECO:0000313" key="10">
    <source>
        <dbReference type="Proteomes" id="UP000178495"/>
    </source>
</evidence>
<comment type="caution">
    <text evidence="9">The sequence shown here is derived from an EMBL/GenBank/DDBJ whole genome shotgun (WGS) entry which is preliminary data.</text>
</comment>
<comment type="similarity">
    <text evidence="1 7">Belongs to the bacterial ribosomal protein bS20 family.</text>
</comment>
<dbReference type="InterPro" id="IPR002583">
    <property type="entry name" value="Ribosomal_bS20"/>
</dbReference>
<dbReference type="Pfam" id="PF01649">
    <property type="entry name" value="Ribosomal_S20p"/>
    <property type="match status" value="1"/>
</dbReference>
<proteinExistence type="inferred from homology"/>
<evidence type="ECO:0000256" key="2">
    <source>
        <dbReference type="ARBA" id="ARBA00022730"/>
    </source>
</evidence>
<feature type="region of interest" description="Disordered" evidence="8">
    <location>
        <begin position="1"/>
        <end position="28"/>
    </location>
</feature>